<evidence type="ECO:0000313" key="2">
    <source>
        <dbReference type="Proteomes" id="UP000232003"/>
    </source>
</evidence>
<name>A0A2K8SWC0_9NOSO</name>
<dbReference type="AlphaFoldDB" id="A0A2K8SWC0"/>
<dbReference type="KEGG" id="nfl:COO91_05715"/>
<dbReference type="Proteomes" id="UP000232003">
    <property type="component" value="Chromosome"/>
</dbReference>
<proteinExistence type="predicted"/>
<keyword evidence="2" id="KW-1185">Reference proteome</keyword>
<sequence length="39" mass="4515">MPGLKGVIKKVLVSTLRWFNMLVELILGSKFRHQPSYNL</sequence>
<dbReference type="EMBL" id="CP024785">
    <property type="protein sequence ID" value="AUB39717.1"/>
    <property type="molecule type" value="Genomic_DNA"/>
</dbReference>
<reference evidence="1 2" key="1">
    <citation type="submission" date="2017-11" db="EMBL/GenBank/DDBJ databases">
        <title>Complete genome of a free-living desiccation-tolerant cyanobacterium and its photosynthetic adaptation to extreme terrestrial habitat.</title>
        <authorList>
            <person name="Shang J."/>
        </authorList>
    </citation>
    <scope>NUCLEOTIDE SEQUENCE [LARGE SCALE GENOMIC DNA]</scope>
    <source>
        <strain evidence="1 2">CCNUN1</strain>
    </source>
</reference>
<evidence type="ECO:0000313" key="1">
    <source>
        <dbReference type="EMBL" id="AUB39717.1"/>
    </source>
</evidence>
<protein>
    <submittedName>
        <fullName evidence="1">Uncharacterized protein</fullName>
    </submittedName>
</protein>
<accession>A0A2K8SWC0</accession>
<gene>
    <name evidence="1" type="ORF">COO91_05715</name>
</gene>
<organism evidence="1 2">
    <name type="scientific">Nostoc flagelliforme CCNUN1</name>
    <dbReference type="NCBI Taxonomy" id="2038116"/>
    <lineage>
        <taxon>Bacteria</taxon>
        <taxon>Bacillati</taxon>
        <taxon>Cyanobacteriota</taxon>
        <taxon>Cyanophyceae</taxon>
        <taxon>Nostocales</taxon>
        <taxon>Nostocaceae</taxon>
        <taxon>Nostoc</taxon>
    </lineage>
</organism>